<dbReference type="SUPFAM" id="SSF88713">
    <property type="entry name" value="Glycoside hydrolase/deacetylase"/>
    <property type="match status" value="1"/>
</dbReference>
<evidence type="ECO:0000256" key="1">
    <source>
        <dbReference type="ARBA" id="ARBA00004613"/>
    </source>
</evidence>
<dbReference type="PANTHER" id="PTHR34216:SF3">
    <property type="entry name" value="POLY-BETA-1,6-N-ACETYL-D-GLUCOSAMINE N-DEACETYLASE"/>
    <property type="match status" value="1"/>
</dbReference>
<name>A0A7S6UJA4_9GAMM</name>
<reference evidence="4 5" key="1">
    <citation type="submission" date="2020-10" db="EMBL/GenBank/DDBJ databases">
        <title>complete genome sequencing of Lysobacter sp. H23M41.</title>
        <authorList>
            <person name="Bae J.-W."/>
            <person name="Lee S.-Y."/>
        </authorList>
    </citation>
    <scope>NUCLEOTIDE SEQUENCE [LARGE SCALE GENOMIC DNA]</scope>
    <source>
        <strain evidence="4 5">H23M41</strain>
    </source>
</reference>
<protein>
    <submittedName>
        <fullName evidence="4">Polysaccharide deacetylase family protein</fullName>
    </submittedName>
</protein>
<accession>A0A7S6UJA4</accession>
<sequence>MGKKTKTARLLAAPGLRRVLSRALPWEGVLILNYHRVGDGSRSIHDRDLWSASSDAFDAQLSFLKANSDVIALDEIESALARRGSRHVAITFDDGYLDNYELAYPLLRQHRLPAAFFIATGFIDDPRLPWWDEIAMLVRTTTVEQLDLGEWVAGPLLLEGGRRAEVIRTLLGAYKALPGDEAAKLLGSLREQARCGSNSAPATKHWMDWTMIRDMAANGMTIGGHTVHHPVLSRRSLAQQRAEISGCAARLRAELGQAMDYFAYPVGSPDAFDERTRQCLQDAGVRLAFSYYGGIATRQSARYDIPRVAVAARMENHLFRAMAALPQFFCRRSEHLVESTEPSL</sequence>
<dbReference type="Proteomes" id="UP000593932">
    <property type="component" value="Chromosome"/>
</dbReference>
<keyword evidence="2" id="KW-0732">Signal</keyword>
<proteinExistence type="predicted"/>
<evidence type="ECO:0000313" key="4">
    <source>
        <dbReference type="EMBL" id="QOW21295.1"/>
    </source>
</evidence>
<evidence type="ECO:0000313" key="5">
    <source>
        <dbReference type="Proteomes" id="UP000593932"/>
    </source>
</evidence>
<dbReference type="RefSeq" id="WP_194033878.1">
    <property type="nucleotide sequence ID" value="NZ_CP063657.1"/>
</dbReference>
<dbReference type="InterPro" id="IPR051398">
    <property type="entry name" value="Polysacch_Deacetylase"/>
</dbReference>
<dbReference type="Pfam" id="PF01522">
    <property type="entry name" value="Polysacc_deac_1"/>
    <property type="match status" value="2"/>
</dbReference>
<dbReference type="InterPro" id="IPR011330">
    <property type="entry name" value="Glyco_hydro/deAcase_b/a-brl"/>
</dbReference>
<keyword evidence="5" id="KW-1185">Reference proteome</keyword>
<dbReference type="InterPro" id="IPR002509">
    <property type="entry name" value="NODB_dom"/>
</dbReference>
<dbReference type="PROSITE" id="PS51677">
    <property type="entry name" value="NODB"/>
    <property type="match status" value="1"/>
</dbReference>
<feature type="domain" description="NodB homology" evidence="3">
    <location>
        <begin position="86"/>
        <end position="344"/>
    </location>
</feature>
<evidence type="ECO:0000259" key="3">
    <source>
        <dbReference type="PROSITE" id="PS51677"/>
    </source>
</evidence>
<comment type="subcellular location">
    <subcellularLocation>
        <location evidence="1">Secreted</location>
    </subcellularLocation>
</comment>
<dbReference type="EMBL" id="CP063657">
    <property type="protein sequence ID" value="QOW21295.1"/>
    <property type="molecule type" value="Genomic_DNA"/>
</dbReference>
<dbReference type="CDD" id="cd10918">
    <property type="entry name" value="CE4_NodB_like_5s_6s"/>
    <property type="match status" value="1"/>
</dbReference>
<dbReference type="Gene3D" id="3.20.20.370">
    <property type="entry name" value="Glycoside hydrolase/deacetylase"/>
    <property type="match status" value="1"/>
</dbReference>
<dbReference type="PANTHER" id="PTHR34216">
    <property type="match status" value="1"/>
</dbReference>
<gene>
    <name evidence="4" type="ORF">INQ42_08385</name>
</gene>
<organism evidence="4 5">
    <name type="scientific">Novilysobacter avium</name>
    <dbReference type="NCBI Taxonomy" id="2781023"/>
    <lineage>
        <taxon>Bacteria</taxon>
        <taxon>Pseudomonadati</taxon>
        <taxon>Pseudomonadota</taxon>
        <taxon>Gammaproteobacteria</taxon>
        <taxon>Lysobacterales</taxon>
        <taxon>Lysobacteraceae</taxon>
        <taxon>Novilysobacter</taxon>
    </lineage>
</organism>
<evidence type="ECO:0000256" key="2">
    <source>
        <dbReference type="ARBA" id="ARBA00022729"/>
    </source>
</evidence>